<evidence type="ECO:0000256" key="1">
    <source>
        <dbReference type="PROSITE-ProRule" id="PRU00152"/>
    </source>
</evidence>
<feature type="domain" description="PLAT" evidence="3">
    <location>
        <begin position="352"/>
        <end position="467"/>
    </location>
</feature>
<feature type="region of interest" description="Disordered" evidence="2">
    <location>
        <begin position="1082"/>
        <end position="1105"/>
    </location>
</feature>
<feature type="domain" description="PLAT" evidence="3">
    <location>
        <begin position="1"/>
        <end position="63"/>
    </location>
</feature>
<evidence type="ECO:0000256" key="2">
    <source>
        <dbReference type="SAM" id="MobiDB-lite"/>
    </source>
</evidence>
<accession>A0A433SWH9</accession>
<organism evidence="4 5">
    <name type="scientific">Elysia chlorotica</name>
    <name type="common">Eastern emerald elysia</name>
    <name type="synonym">Sea slug</name>
    <dbReference type="NCBI Taxonomy" id="188477"/>
    <lineage>
        <taxon>Eukaryota</taxon>
        <taxon>Metazoa</taxon>
        <taxon>Spiralia</taxon>
        <taxon>Lophotrochozoa</taxon>
        <taxon>Mollusca</taxon>
        <taxon>Gastropoda</taxon>
        <taxon>Heterobranchia</taxon>
        <taxon>Euthyneura</taxon>
        <taxon>Panpulmonata</taxon>
        <taxon>Sacoglossa</taxon>
        <taxon>Placobranchoidea</taxon>
        <taxon>Plakobranchidae</taxon>
        <taxon>Elysia</taxon>
    </lineage>
</organism>
<dbReference type="PANTHER" id="PTHR45901">
    <property type="entry name" value="PROTEIN CBG12474"/>
    <property type="match status" value="1"/>
</dbReference>
<dbReference type="PANTHER" id="PTHR45901:SF7">
    <property type="entry name" value="OXYGEN-REGULATED PROTEIN 1"/>
    <property type="match status" value="1"/>
</dbReference>
<comment type="caution">
    <text evidence="1">Lacks conserved residue(s) required for the propagation of feature annotation.</text>
</comment>
<dbReference type="EMBL" id="RQTK01000911">
    <property type="protein sequence ID" value="RUS73674.1"/>
    <property type="molecule type" value="Genomic_DNA"/>
</dbReference>
<dbReference type="Gene3D" id="2.40.180.10">
    <property type="entry name" value="Catalase core domain"/>
    <property type="match status" value="3"/>
</dbReference>
<dbReference type="InterPro" id="IPR036392">
    <property type="entry name" value="PLAT/LH2_dom_sf"/>
</dbReference>
<comment type="caution">
    <text evidence="4">The sequence shown here is derived from an EMBL/GenBank/DDBJ whole genome shotgun (WGS) entry which is preliminary data.</text>
</comment>
<dbReference type="InterPro" id="IPR052970">
    <property type="entry name" value="Inner_ear_hair_cell_LOXHD"/>
</dbReference>
<evidence type="ECO:0000313" key="4">
    <source>
        <dbReference type="EMBL" id="RUS73674.1"/>
    </source>
</evidence>
<dbReference type="AlphaFoldDB" id="A0A433SWH9"/>
<feature type="domain" description="PLAT" evidence="3">
    <location>
        <begin position="961"/>
        <end position="1081"/>
    </location>
</feature>
<dbReference type="PROSITE" id="PS50095">
    <property type="entry name" value="PLAT"/>
    <property type="match status" value="7"/>
</dbReference>
<feature type="domain" description="PLAT" evidence="3">
    <location>
        <begin position="492"/>
        <end position="609"/>
    </location>
</feature>
<sequence>IQAGSIGDLFKIRLAFAEKIGNSSWYLDRIKLKDCDSLQEFNFQFGNWIRSSKVNQDGMVELPAIRPDIVPLSENIYRLKITTGDLPCAETSAEVTVMLIGEWGDSGHRHLSTPLSGGEPFRRGQTDEFELRLLNLGRVSHLLLGHGEHGRGKGWFAAQASLNFAGPDGGQMEAIFACNRWLDSGVDDRKTLRKFPAMGTVALKEIVSPEVRETSGGQWTVHIKMAASEKLDISKGSDSTRQGVSLVVYGAHKVTGPVELGKDTTGKFQPGQTEVFKGVQLGVIGDLTKIRVSCGLEGDPNACWAVEEVLMVDETTRERLKFDYSGAVGQLGGDVRKERPVIRPGTTVPPLINYFIRVDTEDIDAGGTSARVYVTLYGSQGDSGRRLLHTTSGLMPFNRGQKQHFDIEAVDLGDLEKIVVTKGPGDPWMLNQMVVKAGQYGPVEHTFIWSNWIGNEEKRDEQVEITLPVISTRPSTVAIPTSDFPDVPVTRGQWSVEVLTSTEGTTGDTSDAIIVFCGDKGESNPVSLKGKQENPFQPGMTDKFDVSLSEDVGELIKMRIGFEDNLQPKSWHLKRIHFEDVDTKDTFWSSFARPIAVNETSDGWTEFPVVWPGVFILPVVKYHVTVTTADSPGASTDQDIMVKLDGQMGSTGFRRLQDSTSGKQHFQQGQTDSFVIEAVSLLTMDSITIGHYSGNPGDGWFLMRVTVKLDNEEDDYIFICNRWLDAGQDDGETMRTLYPGNNDDGSSALPTARSTKVEDEGEEITNTPMEAVTVAPVASRRKSPSPDPFRGDEDNVDVTEREKTPDQPEVEEPETKPETPQKPETPKPRDGDWHVYTVTAPEPDSWTEANVTLTVFGTHGQSRPLPLVSEDKDTFQAGKTNKFDIFLDPEVIGHLKKIRLEHDNTGQSVGWRVSKLILENQATQEKHEFNVDRWLSFEAENGDIVYEAGVDSQDGPALQSYQYLVKTVTEAQENAGTQANVHIILVGSLGDSGRRYLKNGSDSNKFSKGKTDSFILEAVDLGDLEKVIVGHDGGSEPDAAWGLQCVMVRKMDPNIRESSVFPFGKWIADKAATSGVEIPVGQLAPDTDAADSPRLMLPPQSQDAL</sequence>
<feature type="region of interest" description="Disordered" evidence="2">
    <location>
        <begin position="734"/>
        <end position="834"/>
    </location>
</feature>
<reference evidence="4 5" key="1">
    <citation type="submission" date="2019-01" db="EMBL/GenBank/DDBJ databases">
        <title>A draft genome assembly of the solar-powered sea slug Elysia chlorotica.</title>
        <authorList>
            <person name="Cai H."/>
            <person name="Li Q."/>
            <person name="Fang X."/>
            <person name="Li J."/>
            <person name="Curtis N.E."/>
            <person name="Altenburger A."/>
            <person name="Shibata T."/>
            <person name="Feng M."/>
            <person name="Maeda T."/>
            <person name="Schwartz J.A."/>
            <person name="Shigenobu S."/>
            <person name="Lundholm N."/>
            <person name="Nishiyama T."/>
            <person name="Yang H."/>
            <person name="Hasebe M."/>
            <person name="Li S."/>
            <person name="Pierce S.K."/>
            <person name="Wang J."/>
        </authorList>
    </citation>
    <scope>NUCLEOTIDE SEQUENCE [LARGE SCALE GENOMIC DNA]</scope>
    <source>
        <strain evidence="4">EC2010</strain>
        <tissue evidence="4">Whole organism of an adult</tissue>
    </source>
</reference>
<protein>
    <recommendedName>
        <fullName evidence="3">PLAT domain-containing protein</fullName>
    </recommendedName>
</protein>
<evidence type="ECO:0000259" key="3">
    <source>
        <dbReference type="PROSITE" id="PS50095"/>
    </source>
</evidence>
<feature type="domain" description="PLAT" evidence="3">
    <location>
        <begin position="620"/>
        <end position="738"/>
    </location>
</feature>
<dbReference type="SMART" id="SM00308">
    <property type="entry name" value="LH2"/>
    <property type="match status" value="1"/>
</dbReference>
<feature type="compositionally biased region" description="Basic and acidic residues" evidence="2">
    <location>
        <begin position="813"/>
        <end position="833"/>
    </location>
</feature>
<keyword evidence="5" id="KW-1185">Reference proteome</keyword>
<proteinExistence type="predicted"/>
<feature type="domain" description="PLAT" evidence="3">
    <location>
        <begin position="831"/>
        <end position="949"/>
    </location>
</feature>
<feature type="compositionally biased region" description="Polar residues" evidence="2">
    <location>
        <begin position="743"/>
        <end position="754"/>
    </location>
</feature>
<feature type="non-terminal residue" evidence="4">
    <location>
        <position position="1"/>
    </location>
</feature>
<dbReference type="InterPro" id="IPR001024">
    <property type="entry name" value="PLAT/LH2_dom"/>
</dbReference>
<dbReference type="Proteomes" id="UP000271974">
    <property type="component" value="Unassembled WGS sequence"/>
</dbReference>
<dbReference type="Pfam" id="PF01477">
    <property type="entry name" value="PLAT"/>
    <property type="match status" value="6"/>
</dbReference>
<gene>
    <name evidence="4" type="ORF">EGW08_018556</name>
</gene>
<dbReference type="OrthoDB" id="5322100at2759"/>
<name>A0A433SWH9_ELYCH</name>
<dbReference type="Gene3D" id="2.60.60.20">
    <property type="entry name" value="PLAT/LH2 domain"/>
    <property type="match status" value="5"/>
</dbReference>
<feature type="compositionally biased region" description="Basic and acidic residues" evidence="2">
    <location>
        <begin position="789"/>
        <end position="806"/>
    </location>
</feature>
<dbReference type="SUPFAM" id="SSF49723">
    <property type="entry name" value="Lipase/lipooxygenase domain (PLAT/LH2 domain)"/>
    <property type="match status" value="7"/>
</dbReference>
<feature type="domain" description="PLAT" evidence="3">
    <location>
        <begin position="75"/>
        <end position="196"/>
    </location>
</feature>
<dbReference type="STRING" id="188477.A0A433SWH9"/>
<evidence type="ECO:0000313" key="5">
    <source>
        <dbReference type="Proteomes" id="UP000271974"/>
    </source>
</evidence>